<organism evidence="5 6">
    <name type="scientific">Mycoemilia scoparia</name>
    <dbReference type="NCBI Taxonomy" id="417184"/>
    <lineage>
        <taxon>Eukaryota</taxon>
        <taxon>Fungi</taxon>
        <taxon>Fungi incertae sedis</taxon>
        <taxon>Zoopagomycota</taxon>
        <taxon>Kickxellomycotina</taxon>
        <taxon>Kickxellomycetes</taxon>
        <taxon>Kickxellales</taxon>
        <taxon>Kickxellaceae</taxon>
        <taxon>Mycoemilia</taxon>
    </lineage>
</organism>
<reference evidence="5" key="1">
    <citation type="submission" date="2022-07" db="EMBL/GenBank/DDBJ databases">
        <title>Phylogenomic reconstructions and comparative analyses of Kickxellomycotina fungi.</title>
        <authorList>
            <person name="Reynolds N.K."/>
            <person name="Stajich J.E."/>
            <person name="Barry K."/>
            <person name="Grigoriev I.V."/>
            <person name="Crous P."/>
            <person name="Smith M.E."/>
        </authorList>
    </citation>
    <scope>NUCLEOTIDE SEQUENCE</scope>
    <source>
        <strain evidence="5">NBRC 100468</strain>
    </source>
</reference>
<keyword evidence="2" id="KW-1133">Transmembrane helix</keyword>
<feature type="transmembrane region" description="Helical" evidence="2">
    <location>
        <begin position="58"/>
        <end position="82"/>
    </location>
</feature>
<comment type="caution">
    <text evidence="5">The sequence shown here is derived from an EMBL/GenBank/DDBJ whole genome shotgun (WGS) entry which is preliminary data.</text>
</comment>
<dbReference type="AlphaFoldDB" id="A0A9W8A906"/>
<protein>
    <submittedName>
        <fullName evidence="5">Protein ssh4</fullName>
    </submittedName>
</protein>
<feature type="domain" description="B30.2/SPRY" evidence="4">
    <location>
        <begin position="121"/>
        <end position="310"/>
    </location>
</feature>
<dbReference type="InterPro" id="IPR013320">
    <property type="entry name" value="ConA-like_dom_sf"/>
</dbReference>
<dbReference type="Proteomes" id="UP001150538">
    <property type="component" value="Unassembled WGS sequence"/>
</dbReference>
<evidence type="ECO:0000256" key="3">
    <source>
        <dbReference type="SAM" id="SignalP"/>
    </source>
</evidence>
<gene>
    <name evidence="5" type="primary">ssh4_1</name>
    <name evidence="5" type="ORF">H4219_000396</name>
</gene>
<dbReference type="SUPFAM" id="SSF49899">
    <property type="entry name" value="Concanavalin A-like lectins/glucanases"/>
    <property type="match status" value="1"/>
</dbReference>
<dbReference type="InterPro" id="IPR050618">
    <property type="entry name" value="Ubq-SigPath_Reg"/>
</dbReference>
<keyword evidence="2" id="KW-0812">Transmembrane</keyword>
<keyword evidence="2" id="KW-0472">Membrane</keyword>
<evidence type="ECO:0000256" key="2">
    <source>
        <dbReference type="SAM" id="Phobius"/>
    </source>
</evidence>
<keyword evidence="6" id="KW-1185">Reference proteome</keyword>
<evidence type="ECO:0000259" key="4">
    <source>
        <dbReference type="PROSITE" id="PS50188"/>
    </source>
</evidence>
<feature type="chain" id="PRO_5040844515" evidence="3">
    <location>
        <begin position="25"/>
        <end position="522"/>
    </location>
</feature>
<feature type="region of interest" description="Disordered" evidence="1">
    <location>
        <begin position="370"/>
        <end position="416"/>
    </location>
</feature>
<feature type="signal peptide" evidence="3">
    <location>
        <begin position="1"/>
        <end position="24"/>
    </location>
</feature>
<evidence type="ECO:0000256" key="1">
    <source>
        <dbReference type="SAM" id="MobiDB-lite"/>
    </source>
</evidence>
<feature type="compositionally biased region" description="Polar residues" evidence="1">
    <location>
        <begin position="490"/>
        <end position="510"/>
    </location>
</feature>
<dbReference type="Pfam" id="PF00622">
    <property type="entry name" value="SPRY"/>
    <property type="match status" value="1"/>
</dbReference>
<accession>A0A9W8A906</accession>
<name>A0A9W8A906_9FUNG</name>
<keyword evidence="3" id="KW-0732">Signal</keyword>
<evidence type="ECO:0000313" key="6">
    <source>
        <dbReference type="Proteomes" id="UP001150538"/>
    </source>
</evidence>
<feature type="compositionally biased region" description="Basic and acidic residues" evidence="1">
    <location>
        <begin position="511"/>
        <end position="522"/>
    </location>
</feature>
<dbReference type="PANTHER" id="PTHR12864">
    <property type="entry name" value="RAN BINDING PROTEIN 9-RELATED"/>
    <property type="match status" value="1"/>
</dbReference>
<dbReference type="OrthoDB" id="258495at2759"/>
<dbReference type="InterPro" id="IPR043136">
    <property type="entry name" value="B30.2/SPRY_sf"/>
</dbReference>
<dbReference type="PROSITE" id="PS50188">
    <property type="entry name" value="B302_SPRY"/>
    <property type="match status" value="1"/>
</dbReference>
<dbReference type="Gene3D" id="2.60.120.920">
    <property type="match status" value="1"/>
</dbReference>
<proteinExistence type="predicted"/>
<dbReference type="InterPro" id="IPR001870">
    <property type="entry name" value="B30.2/SPRY"/>
</dbReference>
<dbReference type="SMART" id="SM00449">
    <property type="entry name" value="SPRY"/>
    <property type="match status" value="1"/>
</dbReference>
<sequence>MPGARLYPISITAIICTIIQTCIASPPRPGGSFSWNTPLIPPPHDDIDDGFEDFKDGVIIALAVIGGVFGVFLITLITYFCVQNASRLGDLSLSDVELSDEQIRRLLPDDNSRQNYEMAREFERQHPCGSISTNITPEQEVEIFEKGVDAWEFTVNLDVNALLQGKTEVLFMGGDNCVQTNLPIPKTNPVYYFEVKITEKPNDVNMWIGLATKPYPTWRMAGWNKHSVGYSVNNGIVNKSYQFTSIPVGEQCFAGDIVGIGYQPHSGYVWFTRNGRKFRTLLSGMMYDMFPTISSDGPSSFSANFGQRGFVFIEANVKRWGFAPIEGAQSPPPMYGMDEDTILLETGISSNHRPPLQNSSLIPTDDDVYPIAHDASFPEGAIGDQPGRSGNAPPNANGGRSIDENRNYPLPPDYTEEDPIAKELLEAGSTDLFDAHLHRDRYGKRAQTGHEHHHHHHQQQQQQQQQIQDESNVQAIETHVPASSDMGSDEASTLLPTNFSATESAASKNYNKPDGRGSSAER</sequence>
<dbReference type="EMBL" id="JANBPU010000003">
    <property type="protein sequence ID" value="KAJ1921664.1"/>
    <property type="molecule type" value="Genomic_DNA"/>
</dbReference>
<feature type="region of interest" description="Disordered" evidence="1">
    <location>
        <begin position="444"/>
        <end position="522"/>
    </location>
</feature>
<dbReference type="InterPro" id="IPR003877">
    <property type="entry name" value="SPRY_dom"/>
</dbReference>
<evidence type="ECO:0000313" key="5">
    <source>
        <dbReference type="EMBL" id="KAJ1921664.1"/>
    </source>
</evidence>